<reference evidence="3 4" key="1">
    <citation type="submission" date="2017-09" db="EMBL/GenBank/DDBJ databases">
        <title>The diverse metabolic capabilities of V. boronicumulans make it an excellent choice for continued studies on novel biodegradation.</title>
        <authorList>
            <person name="Sun S."/>
        </authorList>
    </citation>
    <scope>NUCLEOTIDE SEQUENCE [LARGE SCALE GENOMIC DNA]</scope>
    <source>
        <strain evidence="3 4">J1</strain>
    </source>
</reference>
<dbReference type="Proteomes" id="UP000217154">
    <property type="component" value="Chromosome"/>
</dbReference>
<dbReference type="InterPro" id="IPR005346">
    <property type="entry name" value="RnfH"/>
</dbReference>
<organism evidence="3 4">
    <name type="scientific">Variovorax boronicumulans</name>
    <dbReference type="NCBI Taxonomy" id="436515"/>
    <lineage>
        <taxon>Bacteria</taxon>
        <taxon>Pseudomonadati</taxon>
        <taxon>Pseudomonadota</taxon>
        <taxon>Betaproteobacteria</taxon>
        <taxon>Burkholderiales</taxon>
        <taxon>Comamonadaceae</taxon>
        <taxon>Variovorax</taxon>
    </lineage>
</organism>
<dbReference type="AlphaFoldDB" id="A0A250DKH9"/>
<evidence type="ECO:0000313" key="4">
    <source>
        <dbReference type="Proteomes" id="UP000217154"/>
    </source>
</evidence>
<evidence type="ECO:0000256" key="2">
    <source>
        <dbReference type="HAMAP-Rule" id="MF_00460"/>
    </source>
</evidence>
<proteinExistence type="inferred from homology"/>
<dbReference type="PANTHER" id="PTHR37483">
    <property type="entry name" value="UPF0125 PROTEIN RATB"/>
    <property type="match status" value="1"/>
</dbReference>
<dbReference type="Gene3D" id="3.10.20.280">
    <property type="entry name" value="RnfH-like"/>
    <property type="match status" value="1"/>
</dbReference>
<dbReference type="EMBL" id="CP023284">
    <property type="protein sequence ID" value="ATA54876.1"/>
    <property type="molecule type" value="Genomic_DNA"/>
</dbReference>
<dbReference type="HAMAP" id="MF_00460">
    <property type="entry name" value="UPF0125_RnfH"/>
    <property type="match status" value="1"/>
</dbReference>
<dbReference type="Pfam" id="PF03658">
    <property type="entry name" value="Ub-RnfH"/>
    <property type="match status" value="1"/>
</dbReference>
<evidence type="ECO:0000256" key="1">
    <source>
        <dbReference type="ARBA" id="ARBA00010645"/>
    </source>
</evidence>
<dbReference type="InterPro" id="IPR037021">
    <property type="entry name" value="RnfH_sf"/>
</dbReference>
<protein>
    <recommendedName>
        <fullName evidence="2">UPF0125 protein CKY39_17925</fullName>
    </recommendedName>
</protein>
<accession>A0A250DKH9</accession>
<dbReference type="KEGG" id="vbo:CKY39_17925"/>
<gene>
    <name evidence="3" type="ORF">CKY39_17925</name>
</gene>
<comment type="similarity">
    <text evidence="1 2">Belongs to the UPF0125 (RnfH) family.</text>
</comment>
<dbReference type="InterPro" id="IPR016155">
    <property type="entry name" value="Mopterin_synth/thiamin_S_b"/>
</dbReference>
<dbReference type="PANTHER" id="PTHR37483:SF1">
    <property type="entry name" value="UPF0125 PROTEIN RATB"/>
    <property type="match status" value="1"/>
</dbReference>
<dbReference type="SUPFAM" id="SSF54285">
    <property type="entry name" value="MoaD/ThiS"/>
    <property type="match status" value="1"/>
</dbReference>
<name>A0A250DKH9_9BURK</name>
<dbReference type="RefSeq" id="WP_095745381.1">
    <property type="nucleotide sequence ID" value="NZ_CP023284.1"/>
</dbReference>
<sequence length="115" mass="12878">MADRRIEVTLSCSPGAREVFEQVLQLAPGTAVAEAVKASDLMQRFPDLDWRHAMTPGIWGRAVAWEQPLKDGDRIELCRPLTVDPKVARRERFQRQGARGTGLFANKRKGGKDGY</sequence>
<evidence type="ECO:0000313" key="3">
    <source>
        <dbReference type="EMBL" id="ATA54876.1"/>
    </source>
</evidence>